<dbReference type="GeneID" id="39458511"/>
<organism evidence="1 2">
    <name type="scientific">Iodobacter fluviatilis</name>
    <dbReference type="NCBI Taxonomy" id="537"/>
    <lineage>
        <taxon>Bacteria</taxon>
        <taxon>Pseudomonadati</taxon>
        <taxon>Pseudomonadota</taxon>
        <taxon>Betaproteobacteria</taxon>
        <taxon>Neisseriales</taxon>
        <taxon>Chitinibacteraceae</taxon>
        <taxon>Iodobacter</taxon>
    </lineage>
</organism>
<name>A0A7G3GEI7_9NEIS</name>
<proteinExistence type="predicted"/>
<dbReference type="KEGG" id="ifl:C1H71_20200"/>
<accession>A0A7G3GEI7</accession>
<reference evidence="1 2" key="1">
    <citation type="submission" date="2018-01" db="EMBL/GenBank/DDBJ databases">
        <title>Genome sequence of Iodobacter sp. strain PCH194 isolated from Indian Trans-Himalaya.</title>
        <authorList>
            <person name="Kumar V."/>
            <person name="Thakur V."/>
            <person name="Kumar S."/>
            <person name="Singh D."/>
        </authorList>
    </citation>
    <scope>NUCLEOTIDE SEQUENCE [LARGE SCALE GENOMIC DNA]</scope>
    <source>
        <strain evidence="1 2">PCH194</strain>
        <plasmid evidence="1 2">pl2</plasmid>
    </source>
</reference>
<dbReference type="AlphaFoldDB" id="A0A7G3GEI7"/>
<dbReference type="Gene3D" id="1.10.260.40">
    <property type="entry name" value="lambda repressor-like DNA-binding domains"/>
    <property type="match status" value="1"/>
</dbReference>
<protein>
    <submittedName>
        <fullName evidence="1">Uncharacterized protein</fullName>
    </submittedName>
</protein>
<keyword evidence="2" id="KW-1185">Reference proteome</keyword>
<dbReference type="EMBL" id="CP025782">
    <property type="protein sequence ID" value="QBC45867.1"/>
    <property type="molecule type" value="Genomic_DNA"/>
</dbReference>
<evidence type="ECO:0000313" key="2">
    <source>
        <dbReference type="Proteomes" id="UP000515917"/>
    </source>
</evidence>
<keyword evidence="1" id="KW-0614">Plasmid</keyword>
<dbReference type="InterPro" id="IPR010982">
    <property type="entry name" value="Lambda_DNA-bd_dom_sf"/>
</dbReference>
<geneLocation type="plasmid" evidence="1 2">
    <name>pl2</name>
</geneLocation>
<evidence type="ECO:0000313" key="1">
    <source>
        <dbReference type="EMBL" id="QBC45867.1"/>
    </source>
</evidence>
<sequence>MQSDVTQRVLLIIEKVTSENRRSKTLEEETGIPSSSWRNVLCGRQNPTISMIEAISRRWPCFAFWLATGITDEENGHINPNIPIDAQEAEHKLNMKIYFQNLEYGNNSQGIAGDLHKAISDIAFNRRQRFLESEFEGSKTGK</sequence>
<dbReference type="Proteomes" id="UP000515917">
    <property type="component" value="Plasmid pl2"/>
</dbReference>
<gene>
    <name evidence="1" type="ORF">C1H71_20200</name>
</gene>
<dbReference type="GO" id="GO:0003677">
    <property type="term" value="F:DNA binding"/>
    <property type="evidence" value="ECO:0007669"/>
    <property type="project" value="InterPro"/>
</dbReference>
<dbReference type="RefSeq" id="WP_130108344.1">
    <property type="nucleotide sequence ID" value="NZ_CP025782.1"/>
</dbReference>